<gene>
    <name evidence="1" type="ORF">SNOG_11595</name>
</gene>
<dbReference type="InParanoid" id="Q0U9G9"/>
<evidence type="ECO:0000313" key="1">
    <source>
        <dbReference type="EMBL" id="EAT81303.1"/>
    </source>
</evidence>
<dbReference type="HOGENOM" id="CLU_3033136_0_0_1"/>
<organism evidence="1 2">
    <name type="scientific">Phaeosphaeria nodorum (strain SN15 / ATCC MYA-4574 / FGSC 10173)</name>
    <name type="common">Glume blotch fungus</name>
    <name type="synonym">Parastagonospora nodorum</name>
    <dbReference type="NCBI Taxonomy" id="321614"/>
    <lineage>
        <taxon>Eukaryota</taxon>
        <taxon>Fungi</taxon>
        <taxon>Dikarya</taxon>
        <taxon>Ascomycota</taxon>
        <taxon>Pezizomycotina</taxon>
        <taxon>Dothideomycetes</taxon>
        <taxon>Pleosporomycetidae</taxon>
        <taxon>Pleosporales</taxon>
        <taxon>Pleosporineae</taxon>
        <taxon>Phaeosphaeriaceae</taxon>
        <taxon>Parastagonospora</taxon>
    </lineage>
</organism>
<name>Q0U9G9_PHANO</name>
<reference evidence="2" key="1">
    <citation type="journal article" date="2007" name="Plant Cell">
        <title>Dothideomycete-plant interactions illuminated by genome sequencing and EST analysis of the wheat pathogen Stagonospora nodorum.</title>
        <authorList>
            <person name="Hane J.K."/>
            <person name="Lowe R.G."/>
            <person name="Solomon P.S."/>
            <person name="Tan K.C."/>
            <person name="Schoch C.L."/>
            <person name="Spatafora J.W."/>
            <person name="Crous P.W."/>
            <person name="Kodira C."/>
            <person name="Birren B.W."/>
            <person name="Galagan J.E."/>
            <person name="Torriani S.F."/>
            <person name="McDonald B.A."/>
            <person name="Oliver R.P."/>
        </authorList>
    </citation>
    <scope>NUCLEOTIDE SEQUENCE [LARGE SCALE GENOMIC DNA]</scope>
    <source>
        <strain evidence="2">SN15 / ATCC MYA-4574 / FGSC 10173</strain>
    </source>
</reference>
<evidence type="ECO:0000313" key="2">
    <source>
        <dbReference type="Proteomes" id="UP000001055"/>
    </source>
</evidence>
<dbReference type="EMBL" id="CH445343">
    <property type="protein sequence ID" value="EAT81303.1"/>
    <property type="molecule type" value="Genomic_DNA"/>
</dbReference>
<dbReference type="RefSeq" id="XP_001801835.1">
    <property type="nucleotide sequence ID" value="XM_001801783.1"/>
</dbReference>
<dbReference type="Proteomes" id="UP000001055">
    <property type="component" value="Unassembled WGS sequence"/>
</dbReference>
<dbReference type="AlphaFoldDB" id="Q0U9G9"/>
<proteinExistence type="predicted"/>
<accession>Q0U9G9</accession>
<dbReference type="GeneID" id="5978743"/>
<sequence>MARVPVASYESWGSLPDIPVFSKTLAAEAKMAERIIHGAVVDAVGFARAEAGEPV</sequence>
<dbReference type="KEGG" id="pno:SNOG_11595"/>
<protein>
    <submittedName>
        <fullName evidence="1">Uncharacterized protein</fullName>
    </submittedName>
</protein>